<evidence type="ECO:0000256" key="1">
    <source>
        <dbReference type="SAM" id="Phobius"/>
    </source>
</evidence>
<keyword evidence="1" id="KW-0812">Transmembrane</keyword>
<dbReference type="Proteomes" id="UP000216605">
    <property type="component" value="Unassembled WGS sequence"/>
</dbReference>
<keyword evidence="1" id="KW-0472">Membrane</keyword>
<evidence type="ECO:0000313" key="3">
    <source>
        <dbReference type="Proteomes" id="UP000216605"/>
    </source>
</evidence>
<dbReference type="AlphaFoldDB" id="A0A255YSL3"/>
<protein>
    <submittedName>
        <fullName evidence="2">Uncharacterized protein</fullName>
    </submittedName>
</protein>
<keyword evidence="1" id="KW-1133">Transmembrane helix</keyword>
<keyword evidence="3" id="KW-1185">Reference proteome</keyword>
<proteinExistence type="predicted"/>
<organism evidence="2 3">
    <name type="scientific">Flavobacterium cyanobacteriorum</name>
    <dbReference type="NCBI Taxonomy" id="2022802"/>
    <lineage>
        <taxon>Bacteria</taxon>
        <taxon>Pseudomonadati</taxon>
        <taxon>Bacteroidota</taxon>
        <taxon>Flavobacteriia</taxon>
        <taxon>Flavobacteriales</taxon>
        <taxon>Flavobacteriaceae</taxon>
        <taxon>Flavobacterium</taxon>
    </lineage>
</organism>
<name>A0A255YSL3_9FLAO</name>
<feature type="transmembrane region" description="Helical" evidence="1">
    <location>
        <begin position="96"/>
        <end position="116"/>
    </location>
</feature>
<sequence length="171" mass="20533">MIYIFDKTNLKLKNMVSHELHIGPSGAPDFYNTIGFVFNDRIYINAFKNKKPFCLKSVRSFRLVKRRTFSYNLRFAAASFFFFFLASFLYFKNQNIMVLTTPLLAGIVLFLFAILYRKYYYSFCFNYNDINIHIPVREYDKEDAKQFLKMVKMKFHRDQNSSRYSELLKIT</sequence>
<gene>
    <name evidence="2" type="ORF">CHU92_14060</name>
</gene>
<accession>A0A255YSL3</accession>
<feature type="transmembrane region" description="Helical" evidence="1">
    <location>
        <begin position="71"/>
        <end position="90"/>
    </location>
</feature>
<comment type="caution">
    <text evidence="2">The sequence shown here is derived from an EMBL/GenBank/DDBJ whole genome shotgun (WGS) entry which is preliminary data.</text>
</comment>
<evidence type="ECO:0000313" key="2">
    <source>
        <dbReference type="EMBL" id="OYQ32208.1"/>
    </source>
</evidence>
<reference evidence="2 3" key="1">
    <citation type="submission" date="2017-07" db="EMBL/GenBank/DDBJ databases">
        <title>Flavobacterium cyanobacteriorum sp. nov., isolated from cyanobacterial aggregates in a eutrophic lake.</title>
        <authorList>
            <person name="Cai H."/>
        </authorList>
    </citation>
    <scope>NUCLEOTIDE SEQUENCE [LARGE SCALE GENOMIC DNA]</scope>
    <source>
        <strain evidence="2 3">TH021</strain>
    </source>
</reference>
<dbReference type="EMBL" id="NOXV01000303">
    <property type="protein sequence ID" value="OYQ32208.1"/>
    <property type="molecule type" value="Genomic_DNA"/>
</dbReference>